<keyword evidence="14" id="KW-0732">Signal</keyword>
<dbReference type="GO" id="GO:0043137">
    <property type="term" value="P:DNA replication, removal of RNA primer"/>
    <property type="evidence" value="ECO:0007669"/>
    <property type="project" value="TreeGrafter"/>
</dbReference>
<dbReference type="PANTHER" id="PTHR10954:SF7">
    <property type="entry name" value="RIBONUCLEASE H2 SUBUNIT A"/>
    <property type="match status" value="1"/>
</dbReference>
<evidence type="ECO:0000256" key="7">
    <source>
        <dbReference type="ARBA" id="ARBA00022723"/>
    </source>
</evidence>
<dbReference type="AlphaFoldDB" id="A0A7N5JVX2"/>
<dbReference type="GO" id="GO:0004523">
    <property type="term" value="F:RNA-DNA hybrid ribonuclease activity"/>
    <property type="evidence" value="ECO:0007669"/>
    <property type="project" value="UniProtKB-EC"/>
</dbReference>
<dbReference type="InterPro" id="IPR024567">
    <property type="entry name" value="RNase_HII/HIII_dom"/>
</dbReference>
<dbReference type="InterPro" id="IPR012337">
    <property type="entry name" value="RNaseH-like_sf"/>
</dbReference>
<evidence type="ECO:0000256" key="8">
    <source>
        <dbReference type="ARBA" id="ARBA00022759"/>
    </source>
</evidence>
<evidence type="ECO:0000256" key="5">
    <source>
        <dbReference type="ARBA" id="ARBA00011277"/>
    </source>
</evidence>
<dbReference type="GO" id="GO:0006298">
    <property type="term" value="P:mismatch repair"/>
    <property type="evidence" value="ECO:0007669"/>
    <property type="project" value="TreeGrafter"/>
</dbReference>
<keyword evidence="8 12" id="KW-0255">Endonuclease</keyword>
<feature type="chain" id="PRO_5030973694" description="Ribonuclease" evidence="14">
    <location>
        <begin position="27"/>
        <end position="370"/>
    </location>
</feature>
<comment type="function">
    <text evidence="12">Endonuclease that specifically degrades the RNA of RNA-DNA hybrids.</text>
</comment>
<dbReference type="GO" id="GO:0046872">
    <property type="term" value="F:metal ion binding"/>
    <property type="evidence" value="ECO:0007669"/>
    <property type="project" value="UniProtKB-KW"/>
</dbReference>
<comment type="cofactor">
    <cofactor evidence="3">
        <name>Mg(2+)</name>
        <dbReference type="ChEBI" id="CHEBI:18420"/>
    </cofactor>
</comment>
<proteinExistence type="inferred from homology"/>
<keyword evidence="9 12" id="KW-0378">Hydrolase</keyword>
<evidence type="ECO:0000256" key="6">
    <source>
        <dbReference type="ARBA" id="ARBA00022722"/>
    </source>
</evidence>
<dbReference type="PANTHER" id="PTHR10954">
    <property type="entry name" value="RIBONUCLEASE H2 SUBUNIT A"/>
    <property type="match status" value="1"/>
</dbReference>
<dbReference type="Ensembl" id="ENSAMET00000031245.1">
    <property type="protein sequence ID" value="ENSAMEP00000031268.1"/>
    <property type="gene ID" value="ENSAMEG00000028673.1"/>
</dbReference>
<dbReference type="GO" id="GO:0003723">
    <property type="term" value="F:RNA binding"/>
    <property type="evidence" value="ECO:0007669"/>
    <property type="project" value="UniProtKB-UniRule"/>
</dbReference>
<dbReference type="FunFam" id="3.30.420.10:FF:000016">
    <property type="entry name" value="Ribonuclease"/>
    <property type="match status" value="1"/>
</dbReference>
<dbReference type="InterPro" id="IPR036397">
    <property type="entry name" value="RNaseH_sf"/>
</dbReference>
<evidence type="ECO:0000256" key="9">
    <source>
        <dbReference type="ARBA" id="ARBA00022801"/>
    </source>
</evidence>
<evidence type="ECO:0000256" key="13">
    <source>
        <dbReference type="SAM" id="MobiDB-lite"/>
    </source>
</evidence>
<comment type="similarity">
    <text evidence="4">Belongs to the RNase HII family. Eukaryotic subfamily.</text>
</comment>
<dbReference type="CDD" id="cd07181">
    <property type="entry name" value="RNase_HII_eukaryota_like"/>
    <property type="match status" value="1"/>
</dbReference>
<dbReference type="FunFam" id="1.10.10.460:FF:000001">
    <property type="entry name" value="Ribonuclease"/>
    <property type="match status" value="1"/>
</dbReference>
<feature type="compositionally biased region" description="Pro residues" evidence="13">
    <location>
        <begin position="325"/>
        <end position="335"/>
    </location>
</feature>
<keyword evidence="6 12" id="KW-0540">Nuclease</keyword>
<feature type="compositionally biased region" description="Pro residues" evidence="13">
    <location>
        <begin position="286"/>
        <end position="299"/>
    </location>
</feature>
<evidence type="ECO:0000313" key="17">
    <source>
        <dbReference type="Proteomes" id="UP000008912"/>
    </source>
</evidence>
<evidence type="ECO:0000256" key="4">
    <source>
        <dbReference type="ARBA" id="ARBA00007058"/>
    </source>
</evidence>
<evidence type="ECO:0000256" key="3">
    <source>
        <dbReference type="ARBA" id="ARBA00001946"/>
    </source>
</evidence>
<evidence type="ECO:0000256" key="1">
    <source>
        <dbReference type="ARBA" id="ARBA00000077"/>
    </source>
</evidence>
<evidence type="ECO:0000313" key="16">
    <source>
        <dbReference type="Ensembl" id="ENSAMEP00000031268.1"/>
    </source>
</evidence>
<comment type="cofactor">
    <cofactor evidence="2">
        <name>Mn(2+)</name>
        <dbReference type="ChEBI" id="CHEBI:29035"/>
    </cofactor>
</comment>
<dbReference type="EC" id="3.1.26.4" evidence="12"/>
<comment type="function">
    <text evidence="10">Catalytic subunit of RNase HII, an endonuclease that specifically degrades the RNA of RNA:DNA hybrids. Participates in DNA replication, possibly by mediating the removal of lagging-strand Okazaki fragment RNA primers during DNA replication. Mediates the excision of single ribonucleotides from DNA:RNA duplexes.</text>
</comment>
<evidence type="ECO:0000256" key="12">
    <source>
        <dbReference type="RuleBase" id="RU003515"/>
    </source>
</evidence>
<comment type="catalytic activity">
    <reaction evidence="1 12">
        <text>Endonucleolytic cleavage to 5'-phosphomonoester.</text>
        <dbReference type="EC" id="3.1.26.4"/>
    </reaction>
</comment>
<sequence>MAGRPADLLLPPLILLLLGTPAQVSCDYHYFGEKSGGDTWEELRLQHQEKGPMVYAICYCPLSRLADLEALKVADSKTLSESERDRLFVKMEEDGDFVGWALDVLSPNLISTSMLGRVKYNLNSLSHDTATGLVQYALDQGVKVAQVFVDTVGPPETYQERLQERFPGIEVTVKAKADALYPVVSAASICAKVARDQAVKNWHFVETLQDLDADYGSGYPNDPKTKVWLRKHVEPVFGFPQFVRFSWRTAQSILEKEAEGVLWWVSRRCCEEGGREARAQPSLEIPAPPPNSPKWPVSPPLLQGGLSDRTSGGPWEDHVLLQQRPPNPPPPPAPVLPGARPRVRHHSLGAGLFSLHVPPSTLPQLVIKVV</sequence>
<organism evidence="16 17">
    <name type="scientific">Ailuropoda melanoleuca</name>
    <name type="common">Giant panda</name>
    <dbReference type="NCBI Taxonomy" id="9646"/>
    <lineage>
        <taxon>Eukaryota</taxon>
        <taxon>Metazoa</taxon>
        <taxon>Chordata</taxon>
        <taxon>Craniata</taxon>
        <taxon>Vertebrata</taxon>
        <taxon>Euteleostomi</taxon>
        <taxon>Mammalia</taxon>
        <taxon>Eutheria</taxon>
        <taxon>Laurasiatheria</taxon>
        <taxon>Carnivora</taxon>
        <taxon>Caniformia</taxon>
        <taxon>Ursidae</taxon>
        <taxon>Ailuropoda</taxon>
    </lineage>
</organism>
<keyword evidence="17" id="KW-1185">Reference proteome</keyword>
<dbReference type="Gene3D" id="3.30.420.10">
    <property type="entry name" value="Ribonuclease H-like superfamily/Ribonuclease H"/>
    <property type="match status" value="1"/>
</dbReference>
<evidence type="ECO:0000256" key="14">
    <source>
        <dbReference type="SAM" id="SignalP"/>
    </source>
</evidence>
<comment type="caution">
    <text evidence="11">Lacks conserved residue(s) required for the propagation of feature annotation.</text>
</comment>
<reference evidence="16" key="2">
    <citation type="submission" date="2025-08" db="UniProtKB">
        <authorList>
            <consortium name="Ensembl"/>
        </authorList>
    </citation>
    <scope>IDENTIFICATION</scope>
</reference>
<feature type="domain" description="RNase H type-2" evidence="15">
    <location>
        <begin position="36"/>
        <end position="259"/>
    </location>
</feature>
<dbReference type="PROSITE" id="PS51975">
    <property type="entry name" value="RNASE_H_2"/>
    <property type="match status" value="1"/>
</dbReference>
<feature type="region of interest" description="Disordered" evidence="13">
    <location>
        <begin position="276"/>
        <end position="339"/>
    </location>
</feature>
<dbReference type="InterPro" id="IPR023160">
    <property type="entry name" value="RNase_HII_hlx-loop-hlx_cap_dom"/>
</dbReference>
<comment type="subunit">
    <text evidence="5">The RNase H2 complex is a heterotrimer composed of the catalytic subunit RNASEH2A and the non-catalytic subunits RNASEH2B and RNASEH2C.</text>
</comment>
<reference evidence="16" key="3">
    <citation type="submission" date="2025-09" db="UniProtKB">
        <authorList>
            <consortium name="Ensembl"/>
        </authorList>
    </citation>
    <scope>IDENTIFICATION</scope>
</reference>
<gene>
    <name evidence="16" type="primary">RNASEH2A</name>
</gene>
<name>A0A7N5JVX2_AILME</name>
<accession>A0A7N5JVX2</accession>
<dbReference type="Pfam" id="PF01351">
    <property type="entry name" value="RNase_HII"/>
    <property type="match status" value="1"/>
</dbReference>
<dbReference type="GO" id="GO:0032299">
    <property type="term" value="C:ribonuclease H2 complex"/>
    <property type="evidence" value="ECO:0007669"/>
    <property type="project" value="UniProtKB-ARBA"/>
</dbReference>
<dbReference type="InterPro" id="IPR004649">
    <property type="entry name" value="RNase_H2_suA"/>
</dbReference>
<evidence type="ECO:0000256" key="11">
    <source>
        <dbReference type="PROSITE-ProRule" id="PRU01319"/>
    </source>
</evidence>
<protein>
    <recommendedName>
        <fullName evidence="12">Ribonuclease</fullName>
        <ecNumber evidence="12">3.1.26.4</ecNumber>
    </recommendedName>
</protein>
<keyword evidence="7" id="KW-0479">Metal-binding</keyword>
<dbReference type="InterPro" id="IPR001352">
    <property type="entry name" value="RNase_HII/HIII"/>
</dbReference>
<dbReference type="NCBIfam" id="TIGR00729">
    <property type="entry name" value="ribonuclease HII"/>
    <property type="match status" value="1"/>
</dbReference>
<dbReference type="SUPFAM" id="SSF53098">
    <property type="entry name" value="Ribonuclease H-like"/>
    <property type="match status" value="1"/>
</dbReference>
<dbReference type="Gene3D" id="1.10.10.460">
    <property type="entry name" value="Ribonuclease hii. Domain 2"/>
    <property type="match status" value="1"/>
</dbReference>
<dbReference type="Proteomes" id="UP000008912">
    <property type="component" value="Unassembled WGS sequence"/>
</dbReference>
<reference evidence="16 17" key="1">
    <citation type="journal article" date="2010" name="Nature">
        <title>The sequence and de novo assembly of the giant panda genome.</title>
        <authorList>
            <person name="Li R."/>
            <person name="Fan W."/>
            <person name="Tian G."/>
            <person name="Zhu H."/>
            <person name="He L."/>
            <person name="Cai J."/>
            <person name="Huang Q."/>
            <person name="Cai Q."/>
            <person name="Li B."/>
            <person name="Bai Y."/>
            <person name="Zhang Z."/>
            <person name="Zhang Y."/>
            <person name="Wang W."/>
            <person name="Li J."/>
            <person name="Wei F."/>
            <person name="Li H."/>
            <person name="Jian M."/>
            <person name="Li J."/>
            <person name="Zhang Z."/>
            <person name="Nielsen R."/>
            <person name="Li D."/>
            <person name="Gu W."/>
            <person name="Yang Z."/>
            <person name="Xuan Z."/>
            <person name="Ryder O.A."/>
            <person name="Leung F.C."/>
            <person name="Zhou Y."/>
            <person name="Cao J."/>
            <person name="Sun X."/>
            <person name="Fu Y."/>
            <person name="Fang X."/>
            <person name="Guo X."/>
            <person name="Wang B."/>
            <person name="Hou R."/>
            <person name="Shen F."/>
            <person name="Mu B."/>
            <person name="Ni P."/>
            <person name="Lin R."/>
            <person name="Qian W."/>
            <person name="Wang G."/>
            <person name="Yu C."/>
            <person name="Nie W."/>
            <person name="Wang J."/>
            <person name="Wu Z."/>
            <person name="Liang H."/>
            <person name="Min J."/>
            <person name="Wu Q."/>
            <person name="Cheng S."/>
            <person name="Ruan J."/>
            <person name="Wang M."/>
            <person name="Shi Z."/>
            <person name="Wen M."/>
            <person name="Liu B."/>
            <person name="Ren X."/>
            <person name="Zheng H."/>
            <person name="Dong D."/>
            <person name="Cook K."/>
            <person name="Shan G."/>
            <person name="Zhang H."/>
            <person name="Kosiol C."/>
            <person name="Xie X."/>
            <person name="Lu Z."/>
            <person name="Zheng H."/>
            <person name="Li Y."/>
            <person name="Steiner C.C."/>
            <person name="Lam T.T."/>
            <person name="Lin S."/>
            <person name="Zhang Q."/>
            <person name="Li G."/>
            <person name="Tian J."/>
            <person name="Gong T."/>
            <person name="Liu H."/>
            <person name="Zhang D."/>
            <person name="Fang L."/>
            <person name="Ye C."/>
            <person name="Zhang J."/>
            <person name="Hu W."/>
            <person name="Xu A."/>
            <person name="Ren Y."/>
            <person name="Zhang G."/>
            <person name="Bruford M.W."/>
            <person name="Li Q."/>
            <person name="Ma L."/>
            <person name="Guo Y."/>
            <person name="An N."/>
            <person name="Hu Y."/>
            <person name="Zheng Y."/>
            <person name="Shi Y."/>
            <person name="Li Z."/>
            <person name="Liu Q."/>
            <person name="Chen Y."/>
            <person name="Zhao J."/>
            <person name="Qu N."/>
            <person name="Zhao S."/>
            <person name="Tian F."/>
            <person name="Wang X."/>
            <person name="Wang H."/>
            <person name="Xu L."/>
            <person name="Liu X."/>
            <person name="Vinar T."/>
            <person name="Wang Y."/>
            <person name="Lam T.W."/>
            <person name="Yiu S.M."/>
            <person name="Liu S."/>
            <person name="Zhang H."/>
            <person name="Li D."/>
            <person name="Huang Y."/>
            <person name="Wang X."/>
            <person name="Yang G."/>
            <person name="Jiang Z."/>
            <person name="Wang J."/>
            <person name="Qin N."/>
            <person name="Li L."/>
            <person name="Li J."/>
            <person name="Bolund L."/>
            <person name="Kristiansen K."/>
            <person name="Wong G.K."/>
            <person name="Olson M."/>
            <person name="Zhang X."/>
            <person name="Li S."/>
            <person name="Yang H."/>
            <person name="Wang J."/>
            <person name="Wang J."/>
        </authorList>
    </citation>
    <scope>NUCLEOTIDE SEQUENCE [LARGE SCALE GENOMIC DNA]</scope>
</reference>
<evidence type="ECO:0000256" key="10">
    <source>
        <dbReference type="ARBA" id="ARBA00024981"/>
    </source>
</evidence>
<evidence type="ECO:0000259" key="15">
    <source>
        <dbReference type="PROSITE" id="PS51975"/>
    </source>
</evidence>
<dbReference type="GeneTree" id="ENSGT00390000010768"/>
<feature type="signal peptide" evidence="14">
    <location>
        <begin position="1"/>
        <end position="26"/>
    </location>
</feature>
<evidence type="ECO:0000256" key="2">
    <source>
        <dbReference type="ARBA" id="ARBA00001936"/>
    </source>
</evidence>